<accession>A0A087D6N0</accession>
<dbReference type="EMBL" id="JGZN01000016">
    <property type="protein sequence ID" value="KFI91180.1"/>
    <property type="molecule type" value="Genomic_DNA"/>
</dbReference>
<gene>
    <name evidence="1" type="ORF">BISA_1777</name>
</gene>
<protein>
    <submittedName>
        <fullName evidence="1">Uncharacterized protein</fullName>
    </submittedName>
</protein>
<organism evidence="1 2">
    <name type="scientific">Bifidobacterium saguini DSM 23967</name>
    <dbReference type="NCBI Taxonomy" id="1437607"/>
    <lineage>
        <taxon>Bacteria</taxon>
        <taxon>Bacillati</taxon>
        <taxon>Actinomycetota</taxon>
        <taxon>Actinomycetes</taxon>
        <taxon>Bifidobacteriales</taxon>
        <taxon>Bifidobacteriaceae</taxon>
        <taxon>Bifidobacterium</taxon>
    </lineage>
</organism>
<proteinExistence type="predicted"/>
<reference evidence="1 2" key="1">
    <citation type="submission" date="2014-03" db="EMBL/GenBank/DDBJ databases">
        <title>Genomics of Bifidobacteria.</title>
        <authorList>
            <person name="Ventura M."/>
            <person name="Milani C."/>
            <person name="Lugli G.A."/>
        </authorList>
    </citation>
    <scope>NUCLEOTIDE SEQUENCE [LARGE SCALE GENOMIC DNA]</scope>
    <source>
        <strain evidence="1 2">DSM 23967</strain>
    </source>
</reference>
<name>A0A087D6N0_9BIFI</name>
<dbReference type="STRING" id="1437607.BISA_1777"/>
<comment type="caution">
    <text evidence="1">The sequence shown here is derived from an EMBL/GenBank/DDBJ whole genome shotgun (WGS) entry which is preliminary data.</text>
</comment>
<evidence type="ECO:0000313" key="2">
    <source>
        <dbReference type="Proteomes" id="UP000029066"/>
    </source>
</evidence>
<dbReference type="AlphaFoldDB" id="A0A087D6N0"/>
<dbReference type="RefSeq" id="WP_033891749.1">
    <property type="nucleotide sequence ID" value="NZ_JDUT01000006.1"/>
</dbReference>
<dbReference type="Proteomes" id="UP000029066">
    <property type="component" value="Unassembled WGS sequence"/>
</dbReference>
<evidence type="ECO:0000313" key="1">
    <source>
        <dbReference type="EMBL" id="KFI91180.1"/>
    </source>
</evidence>
<sequence>MDAVFELTLSDPTGTVMETITSMTIHLTDPSNGRAQGVVQLEPDIPEHVRDLAAIAVESMSRALRSRHVKDGDSLGTINRSEVNPEIK</sequence>